<evidence type="ECO:0000313" key="6">
    <source>
        <dbReference type="EMBL" id="AZN29264.1"/>
    </source>
</evidence>
<dbReference type="FunFam" id="3.40.50.2020:FF:000020">
    <property type="entry name" value="Bifunctional protein PyrR"/>
    <property type="match status" value="1"/>
</dbReference>
<evidence type="ECO:0000256" key="3">
    <source>
        <dbReference type="ARBA" id="ARBA00023163"/>
    </source>
</evidence>
<comment type="similarity">
    <text evidence="1 4">Belongs to the purine/pyrimidine phosphoribosyltransferase family. PyrR subfamily.</text>
</comment>
<dbReference type="NCBIfam" id="NF003549">
    <property type="entry name" value="PRK05205.1-5"/>
    <property type="match status" value="1"/>
</dbReference>
<reference evidence="6 7" key="1">
    <citation type="submission" date="2018-12" db="EMBL/GenBank/DDBJ databases">
        <title>Complete genome sequence of Flaviflexus salsibiostraticola KCTC 33148.</title>
        <authorList>
            <person name="Bae J.-W."/>
        </authorList>
    </citation>
    <scope>NUCLEOTIDE SEQUENCE [LARGE SCALE GENOMIC DNA]</scope>
    <source>
        <strain evidence="6 7">KCTC 33148</strain>
    </source>
</reference>
<evidence type="ECO:0000256" key="4">
    <source>
        <dbReference type="HAMAP-Rule" id="MF_01219"/>
    </source>
</evidence>
<dbReference type="RefSeq" id="WP_126038699.1">
    <property type="nucleotide sequence ID" value="NZ_CP034438.1"/>
</dbReference>
<evidence type="ECO:0000256" key="1">
    <source>
        <dbReference type="ARBA" id="ARBA00005565"/>
    </source>
</evidence>
<dbReference type="PANTHER" id="PTHR11608">
    <property type="entry name" value="BIFUNCTIONAL PROTEIN PYRR"/>
    <property type="match status" value="1"/>
</dbReference>
<evidence type="ECO:0000313" key="7">
    <source>
        <dbReference type="Proteomes" id="UP000270021"/>
    </source>
</evidence>
<feature type="short sequence motif" description="PRPP-binding" evidence="4">
    <location>
        <begin position="98"/>
        <end position="110"/>
    </location>
</feature>
<keyword evidence="2 4" id="KW-0805">Transcription regulation</keyword>
<dbReference type="Proteomes" id="UP000270021">
    <property type="component" value="Chromosome"/>
</dbReference>
<dbReference type="NCBIfam" id="NF003547">
    <property type="entry name" value="PRK05205.1-3"/>
    <property type="match status" value="1"/>
</dbReference>
<sequence length="178" mass="19446">MSQRTVMNEGDIHRSITRMAHEIIERNEGAENVILLGIPSRGVPLAHRLSEAIEKAGGGHVDVGSLDVTMHRDDLRRNPTRAPAPTLIPDDGIDDMIVVLVDDVLYSGRTIRAALDALTSIGRPTAVQLAVLADRGHRELPIRADYVGKNLPTSRSERVYVHVADVDDADAVIIEDPR</sequence>
<dbReference type="Gene3D" id="3.40.50.2020">
    <property type="match status" value="1"/>
</dbReference>
<keyword evidence="4 6" id="KW-0808">Transferase</keyword>
<comment type="function">
    <text evidence="4">Regulates the transcription of the pyrimidine nucleotide (pyr) operon in response to exogenous pyrimidines.</text>
</comment>
<dbReference type="PANTHER" id="PTHR11608:SF0">
    <property type="entry name" value="BIFUNCTIONAL PROTEIN PYRR"/>
    <property type="match status" value="1"/>
</dbReference>
<keyword evidence="4 6" id="KW-0328">Glycosyltransferase</keyword>
<gene>
    <name evidence="4 6" type="primary">pyrR</name>
    <name evidence="6" type="ORF">EJO69_02325</name>
</gene>
<dbReference type="CDD" id="cd06223">
    <property type="entry name" value="PRTases_typeI"/>
    <property type="match status" value="1"/>
</dbReference>
<organism evidence="6 7">
    <name type="scientific">Flaviflexus salsibiostraticola</name>
    <dbReference type="NCBI Taxonomy" id="1282737"/>
    <lineage>
        <taxon>Bacteria</taxon>
        <taxon>Bacillati</taxon>
        <taxon>Actinomycetota</taxon>
        <taxon>Actinomycetes</taxon>
        <taxon>Actinomycetales</taxon>
        <taxon>Actinomycetaceae</taxon>
        <taxon>Flaviflexus</taxon>
    </lineage>
</organism>
<proteinExistence type="inferred from homology"/>
<evidence type="ECO:0000256" key="2">
    <source>
        <dbReference type="ARBA" id="ARBA00023015"/>
    </source>
</evidence>
<comment type="function">
    <text evidence="4">Also displays a weak uracil phosphoribosyltransferase activity which is not physiologically significant.</text>
</comment>
<dbReference type="InterPro" id="IPR023050">
    <property type="entry name" value="PyrR"/>
</dbReference>
<protein>
    <recommendedName>
        <fullName evidence="4">Bifunctional protein PyrR</fullName>
    </recommendedName>
    <domain>
        <recommendedName>
            <fullName evidence="4">Pyrimidine operon regulatory protein</fullName>
        </recommendedName>
    </domain>
    <domain>
        <recommendedName>
            <fullName evidence="4">Uracil phosphoribosyltransferase</fullName>
            <shortName evidence="4">UPRTase</shortName>
            <ecNumber evidence="4">2.4.2.9</ecNumber>
        </recommendedName>
    </domain>
</protein>
<dbReference type="Pfam" id="PF00156">
    <property type="entry name" value="Pribosyltran"/>
    <property type="match status" value="1"/>
</dbReference>
<dbReference type="AlphaFoldDB" id="A0A3S8Z763"/>
<dbReference type="InterPro" id="IPR000836">
    <property type="entry name" value="PRTase_dom"/>
</dbReference>
<dbReference type="SUPFAM" id="SSF53271">
    <property type="entry name" value="PRTase-like"/>
    <property type="match status" value="1"/>
</dbReference>
<keyword evidence="7" id="KW-1185">Reference proteome</keyword>
<dbReference type="GO" id="GO:0006355">
    <property type="term" value="P:regulation of DNA-templated transcription"/>
    <property type="evidence" value="ECO:0007669"/>
    <property type="project" value="UniProtKB-UniRule"/>
</dbReference>
<dbReference type="KEGG" id="fsl:EJO69_02325"/>
<dbReference type="InterPro" id="IPR029057">
    <property type="entry name" value="PRTase-like"/>
</dbReference>
<name>A0A3S8Z763_9ACTO</name>
<dbReference type="HAMAP" id="MF_01219">
    <property type="entry name" value="PyrR"/>
    <property type="match status" value="1"/>
</dbReference>
<dbReference type="InterPro" id="IPR050137">
    <property type="entry name" value="PyrR_bifunctional"/>
</dbReference>
<keyword evidence="3 4" id="KW-0804">Transcription</keyword>
<comment type="catalytic activity">
    <reaction evidence="4">
        <text>UMP + diphosphate = 5-phospho-alpha-D-ribose 1-diphosphate + uracil</text>
        <dbReference type="Rhea" id="RHEA:13017"/>
        <dbReference type="ChEBI" id="CHEBI:17568"/>
        <dbReference type="ChEBI" id="CHEBI:33019"/>
        <dbReference type="ChEBI" id="CHEBI:57865"/>
        <dbReference type="ChEBI" id="CHEBI:58017"/>
        <dbReference type="EC" id="2.4.2.9"/>
    </reaction>
</comment>
<dbReference type="GO" id="GO:0004845">
    <property type="term" value="F:uracil phosphoribosyltransferase activity"/>
    <property type="evidence" value="ECO:0007669"/>
    <property type="project" value="UniProtKB-UniRule"/>
</dbReference>
<feature type="domain" description="Phosphoribosyltransferase" evidence="5">
    <location>
        <begin position="12"/>
        <end position="149"/>
    </location>
</feature>
<evidence type="ECO:0000259" key="5">
    <source>
        <dbReference type="Pfam" id="PF00156"/>
    </source>
</evidence>
<dbReference type="EMBL" id="CP034438">
    <property type="protein sequence ID" value="AZN29264.1"/>
    <property type="molecule type" value="Genomic_DNA"/>
</dbReference>
<accession>A0A3S8Z763</accession>
<dbReference type="EC" id="2.4.2.9" evidence="4"/>
<dbReference type="OrthoDB" id="9802227at2"/>